<reference evidence="18 19" key="1">
    <citation type="journal article" date="2008" name="Nature">
        <title>The genome of Laccaria bicolor provides insights into mycorrhizal symbiosis.</title>
        <authorList>
            <person name="Martin F."/>
            <person name="Aerts A."/>
            <person name="Ahren D."/>
            <person name="Brun A."/>
            <person name="Danchin E.G.J."/>
            <person name="Duchaussoy F."/>
            <person name="Gibon J."/>
            <person name="Kohler A."/>
            <person name="Lindquist E."/>
            <person name="Pereda V."/>
            <person name="Salamov A."/>
            <person name="Shapiro H.J."/>
            <person name="Wuyts J."/>
            <person name="Blaudez D."/>
            <person name="Buee M."/>
            <person name="Brokstein P."/>
            <person name="Canbaeck B."/>
            <person name="Cohen D."/>
            <person name="Courty P.E."/>
            <person name="Coutinho P.M."/>
            <person name="Delaruelle C."/>
            <person name="Detter J.C."/>
            <person name="Deveau A."/>
            <person name="DiFazio S."/>
            <person name="Duplessis S."/>
            <person name="Fraissinet-Tachet L."/>
            <person name="Lucic E."/>
            <person name="Frey-Klett P."/>
            <person name="Fourrey C."/>
            <person name="Feussner I."/>
            <person name="Gay G."/>
            <person name="Grimwood J."/>
            <person name="Hoegger P.J."/>
            <person name="Jain P."/>
            <person name="Kilaru S."/>
            <person name="Labbe J."/>
            <person name="Lin Y.C."/>
            <person name="Legue V."/>
            <person name="Le Tacon F."/>
            <person name="Marmeisse R."/>
            <person name="Melayah D."/>
            <person name="Montanini B."/>
            <person name="Muratet M."/>
            <person name="Nehls U."/>
            <person name="Niculita-Hirzel H."/>
            <person name="Oudot-Le Secq M.P."/>
            <person name="Peter M."/>
            <person name="Quesneville H."/>
            <person name="Rajashekar B."/>
            <person name="Reich M."/>
            <person name="Rouhier N."/>
            <person name="Schmutz J."/>
            <person name="Yin T."/>
            <person name="Chalot M."/>
            <person name="Henrissat B."/>
            <person name="Kuees U."/>
            <person name="Lucas S."/>
            <person name="Van de Peer Y."/>
            <person name="Podila G.K."/>
            <person name="Polle A."/>
            <person name="Pukkila P.J."/>
            <person name="Richardson P.M."/>
            <person name="Rouze P."/>
            <person name="Sanders I.R."/>
            <person name="Stajich J.E."/>
            <person name="Tunlid A."/>
            <person name="Tuskan G."/>
            <person name="Grigoriev I.V."/>
        </authorList>
    </citation>
    <scope>NUCLEOTIDE SEQUENCE [LARGE SCALE GENOMIC DNA]</scope>
    <source>
        <strain evidence="19">S238N-H82 / ATCC MYA-4686</strain>
    </source>
</reference>
<protein>
    <recommendedName>
        <fullName evidence="17">G domain-containing protein</fullName>
    </recommendedName>
</protein>
<accession>B0DHK4</accession>
<evidence type="ECO:0000256" key="3">
    <source>
        <dbReference type="ARBA" id="ARBA00022448"/>
    </source>
</evidence>
<keyword evidence="19" id="KW-1185">Reference proteome</keyword>
<dbReference type="AlphaFoldDB" id="B0DHK4"/>
<keyword evidence="9" id="KW-1002">Plastid outer membrane</keyword>
<feature type="coiled-coil region" evidence="15">
    <location>
        <begin position="439"/>
        <end position="466"/>
    </location>
</feature>
<evidence type="ECO:0000256" key="4">
    <source>
        <dbReference type="ARBA" id="ARBA00022528"/>
    </source>
</evidence>
<dbReference type="STRING" id="486041.B0DHK4"/>
<dbReference type="Proteomes" id="UP000001194">
    <property type="component" value="Unassembled WGS sequence"/>
</dbReference>
<evidence type="ECO:0000256" key="7">
    <source>
        <dbReference type="ARBA" id="ARBA00022723"/>
    </source>
</evidence>
<keyword evidence="3" id="KW-0813">Transport</keyword>
<evidence type="ECO:0000256" key="5">
    <source>
        <dbReference type="ARBA" id="ARBA00022640"/>
    </source>
</evidence>
<keyword evidence="8" id="KW-0378">Hydrolase</keyword>
<evidence type="ECO:0000256" key="6">
    <source>
        <dbReference type="ARBA" id="ARBA00022692"/>
    </source>
</evidence>
<evidence type="ECO:0000256" key="9">
    <source>
        <dbReference type="ARBA" id="ARBA00022805"/>
    </source>
</evidence>
<comment type="subcellular location">
    <subcellularLocation>
        <location evidence="2">Membrane</location>
        <topology evidence="2">Single-pass membrane protein</topology>
    </subcellularLocation>
    <subcellularLocation>
        <location evidence="14">Plastid</location>
        <location evidence="14">Chloroplast outer membrane</location>
    </subcellularLocation>
</comment>
<evidence type="ECO:0000256" key="10">
    <source>
        <dbReference type="ARBA" id="ARBA00022842"/>
    </source>
</evidence>
<dbReference type="HOGENOM" id="CLU_018003_7_0_1"/>
<evidence type="ECO:0000256" key="12">
    <source>
        <dbReference type="ARBA" id="ARBA00022989"/>
    </source>
</evidence>
<dbReference type="InParanoid" id="B0DHK4"/>
<feature type="region of interest" description="Disordered" evidence="16">
    <location>
        <begin position="523"/>
        <end position="551"/>
    </location>
</feature>
<dbReference type="Gene3D" id="3.40.50.300">
    <property type="entry name" value="P-loop containing nucleotide triphosphate hydrolases"/>
    <property type="match status" value="1"/>
</dbReference>
<keyword evidence="13" id="KW-0472">Membrane</keyword>
<dbReference type="Pfam" id="PF01926">
    <property type="entry name" value="MMR_HSR1"/>
    <property type="match status" value="1"/>
</dbReference>
<evidence type="ECO:0000259" key="17">
    <source>
        <dbReference type="Pfam" id="PF01926"/>
    </source>
</evidence>
<sequence length="565" mass="62514">MWFAPEIVPGRQSRGWSVTLPHSPDSNPALSSSVSPTARADDSHLTPSNVIHSSSGLRLPFLKSPTPYGPTLPTMTPGGLIAIMGGTGTGKSTFINNIVGKDVTDVGHGLESQTTEVKEYEFSMPNGVRVTLVDTPGFNDYNDNGGKSDLVILKEIGTYLKAKYDEKRKFSGILYLHNIGDPKVGGSSQRNMAMFKKLCGPDPLKNVVVVTTFWDELDLTQGVENELELKTKDKFFKGLVDGKCRFARSGKYPPGKTPKGPEFPPAISIVSDLLALNPVFVEMQKELAEGKTVEKTSAGVELYKELQELKRQQEKDVTDLNKKIAELKSVNAKDKVAREALEDESKALKAQLEELVTGQHNLHQEVHSGRSELVNAITQLKREKEASAKQRELDLDNIRRIELQHELELLKTLHAKEILECQFQIRSLLDGNSHDAYQRSQLEKACEDLTATVSDLSQSLNKLRETNKKDALARTELVQECAQLREKVTTHGKTLSDLAEAKSKIAHLESQLKVSQEAQEKMAFELSRSQSARENAKSNKDGARELRSPQSPSLLYMISSLSAAR</sequence>
<keyword evidence="10" id="KW-0460">Magnesium</keyword>
<dbReference type="EMBL" id="DS547111">
    <property type="protein sequence ID" value="EDR05741.1"/>
    <property type="molecule type" value="Genomic_DNA"/>
</dbReference>
<keyword evidence="6" id="KW-0812">Transmembrane</keyword>
<dbReference type="OrthoDB" id="8954335at2759"/>
<keyword evidence="7" id="KW-0479">Metal-binding</keyword>
<feature type="compositionally biased region" description="Polar residues" evidence="16">
    <location>
        <begin position="24"/>
        <end position="36"/>
    </location>
</feature>
<proteinExistence type="predicted"/>
<keyword evidence="4" id="KW-0150">Chloroplast</keyword>
<feature type="compositionally biased region" description="Basic and acidic residues" evidence="16">
    <location>
        <begin position="534"/>
        <end position="547"/>
    </location>
</feature>
<dbReference type="PANTHER" id="PTHR10903:SF135">
    <property type="entry name" value="TRANSLOCASE OF CHLOROPLAST 120, CHLOROPLASTIC-RELATED"/>
    <property type="match status" value="1"/>
</dbReference>
<feature type="coiled-coil region" evidence="15">
    <location>
        <begin position="303"/>
        <end position="390"/>
    </location>
</feature>
<name>B0DHK4_LACBS</name>
<dbReference type="PANTHER" id="PTHR10903">
    <property type="entry name" value="GTPASE, IMAP FAMILY MEMBER-RELATED"/>
    <property type="match status" value="1"/>
</dbReference>
<evidence type="ECO:0000313" key="18">
    <source>
        <dbReference type="EMBL" id="EDR05741.1"/>
    </source>
</evidence>
<dbReference type="CDD" id="cd00882">
    <property type="entry name" value="Ras_like_GTPase"/>
    <property type="match status" value="1"/>
</dbReference>
<evidence type="ECO:0000256" key="14">
    <source>
        <dbReference type="ARBA" id="ARBA00024013"/>
    </source>
</evidence>
<evidence type="ECO:0000256" key="1">
    <source>
        <dbReference type="ARBA" id="ARBA00001946"/>
    </source>
</evidence>
<dbReference type="GO" id="GO:0005525">
    <property type="term" value="F:GTP binding"/>
    <property type="evidence" value="ECO:0007669"/>
    <property type="project" value="InterPro"/>
</dbReference>
<evidence type="ECO:0000256" key="16">
    <source>
        <dbReference type="SAM" id="MobiDB-lite"/>
    </source>
</evidence>
<keyword evidence="12" id="KW-1133">Transmembrane helix</keyword>
<gene>
    <name evidence="18" type="ORF">LACBIDRAFT_329291</name>
</gene>
<evidence type="ECO:0000256" key="11">
    <source>
        <dbReference type="ARBA" id="ARBA00022927"/>
    </source>
</evidence>
<evidence type="ECO:0000256" key="2">
    <source>
        <dbReference type="ARBA" id="ARBA00004167"/>
    </source>
</evidence>
<evidence type="ECO:0000256" key="13">
    <source>
        <dbReference type="ARBA" id="ARBA00023136"/>
    </source>
</evidence>
<dbReference type="KEGG" id="lbc:LACBIDRAFT_329291"/>
<evidence type="ECO:0000256" key="8">
    <source>
        <dbReference type="ARBA" id="ARBA00022801"/>
    </source>
</evidence>
<evidence type="ECO:0000256" key="15">
    <source>
        <dbReference type="SAM" id="Coils"/>
    </source>
</evidence>
<feature type="region of interest" description="Disordered" evidence="16">
    <location>
        <begin position="13"/>
        <end position="51"/>
    </location>
</feature>
<feature type="domain" description="G" evidence="17">
    <location>
        <begin position="81"/>
        <end position="145"/>
    </location>
</feature>
<evidence type="ECO:0000313" key="19">
    <source>
        <dbReference type="Proteomes" id="UP000001194"/>
    </source>
</evidence>
<dbReference type="GO" id="GO:0016787">
    <property type="term" value="F:hydrolase activity"/>
    <property type="evidence" value="ECO:0007669"/>
    <property type="project" value="UniProtKB-KW"/>
</dbReference>
<comment type="cofactor">
    <cofactor evidence="1">
        <name>Mg(2+)</name>
        <dbReference type="ChEBI" id="CHEBI:18420"/>
    </cofactor>
</comment>
<dbReference type="GeneID" id="6079115"/>
<dbReference type="InterPro" id="IPR027417">
    <property type="entry name" value="P-loop_NTPase"/>
</dbReference>
<dbReference type="RefSeq" id="XP_001883417.1">
    <property type="nucleotide sequence ID" value="XM_001883382.1"/>
</dbReference>
<keyword evidence="15" id="KW-0175">Coiled coil</keyword>
<dbReference type="SUPFAM" id="SSF52540">
    <property type="entry name" value="P-loop containing nucleoside triphosphate hydrolases"/>
    <property type="match status" value="1"/>
</dbReference>
<organism evidence="19">
    <name type="scientific">Laccaria bicolor (strain S238N-H82 / ATCC MYA-4686)</name>
    <name type="common">Bicoloured deceiver</name>
    <name type="synonym">Laccaria laccata var. bicolor</name>
    <dbReference type="NCBI Taxonomy" id="486041"/>
    <lineage>
        <taxon>Eukaryota</taxon>
        <taxon>Fungi</taxon>
        <taxon>Dikarya</taxon>
        <taxon>Basidiomycota</taxon>
        <taxon>Agaricomycotina</taxon>
        <taxon>Agaricomycetes</taxon>
        <taxon>Agaricomycetidae</taxon>
        <taxon>Agaricales</taxon>
        <taxon>Agaricineae</taxon>
        <taxon>Hydnangiaceae</taxon>
        <taxon>Laccaria</taxon>
    </lineage>
</organism>
<dbReference type="GO" id="GO:0046872">
    <property type="term" value="F:metal ion binding"/>
    <property type="evidence" value="ECO:0007669"/>
    <property type="project" value="UniProtKB-KW"/>
</dbReference>
<dbReference type="InterPro" id="IPR045058">
    <property type="entry name" value="GIMA/IAN/Toc"/>
</dbReference>
<dbReference type="GO" id="GO:0015031">
    <property type="term" value="P:protein transport"/>
    <property type="evidence" value="ECO:0007669"/>
    <property type="project" value="UniProtKB-KW"/>
</dbReference>
<keyword evidence="5" id="KW-0934">Plastid</keyword>
<dbReference type="InterPro" id="IPR006073">
    <property type="entry name" value="GTP-bd"/>
</dbReference>
<keyword evidence="11" id="KW-0653">Protein transport</keyword>
<dbReference type="GO" id="GO:0016020">
    <property type="term" value="C:membrane"/>
    <property type="evidence" value="ECO:0007669"/>
    <property type="project" value="UniProtKB-SubCell"/>
</dbReference>